<dbReference type="Gene3D" id="2.40.110.10">
    <property type="entry name" value="Butyryl-CoA Dehydrogenase, subunit A, domain 2"/>
    <property type="match status" value="1"/>
</dbReference>
<dbReference type="PANTHER" id="PTHR43884:SF12">
    <property type="entry name" value="ISOVALERYL-COA DEHYDROGENASE, MITOCHONDRIAL-RELATED"/>
    <property type="match status" value="1"/>
</dbReference>
<dbReference type="EMBL" id="RBZV01000004">
    <property type="protein sequence ID" value="RKP48314.1"/>
    <property type="molecule type" value="Genomic_DNA"/>
</dbReference>
<dbReference type="InterPro" id="IPR037069">
    <property type="entry name" value="AcylCoA_DH/ox_N_sf"/>
</dbReference>
<dbReference type="SUPFAM" id="SSF47203">
    <property type="entry name" value="Acyl-CoA dehydrogenase C-terminal domain-like"/>
    <property type="match status" value="1"/>
</dbReference>
<dbReference type="GO" id="GO:0003995">
    <property type="term" value="F:acyl-CoA dehydrogenase activity"/>
    <property type="evidence" value="ECO:0007669"/>
    <property type="project" value="TreeGrafter"/>
</dbReference>
<reference evidence="8 9" key="1">
    <citation type="submission" date="2018-10" db="EMBL/GenBank/DDBJ databases">
        <title>Paraburkholderia sp. 7MK8-2, isolated from soil.</title>
        <authorList>
            <person name="Gao Z.-H."/>
            <person name="Qiu L.-H."/>
        </authorList>
    </citation>
    <scope>NUCLEOTIDE SEQUENCE [LARGE SCALE GENOMIC DNA]</scope>
    <source>
        <strain evidence="8 9">7MK8-2</strain>
    </source>
</reference>
<dbReference type="Proteomes" id="UP000280434">
    <property type="component" value="Unassembled WGS sequence"/>
</dbReference>
<comment type="similarity">
    <text evidence="2">Belongs to the acyl-CoA dehydrogenase family.</text>
</comment>
<dbReference type="OrthoDB" id="3398889at2"/>
<protein>
    <submittedName>
        <fullName evidence="8">Acyl-CoA dehydrogenase</fullName>
    </submittedName>
</protein>
<dbReference type="InterPro" id="IPR006091">
    <property type="entry name" value="Acyl-CoA_Oxase/DH_mid-dom"/>
</dbReference>
<evidence type="ECO:0000256" key="4">
    <source>
        <dbReference type="ARBA" id="ARBA00022827"/>
    </source>
</evidence>
<dbReference type="InterPro" id="IPR013786">
    <property type="entry name" value="AcylCoA_DH/ox_N"/>
</dbReference>
<keyword evidence="3" id="KW-0285">Flavoprotein</keyword>
<accession>A0A494XJN8</accession>
<evidence type="ECO:0000256" key="1">
    <source>
        <dbReference type="ARBA" id="ARBA00001974"/>
    </source>
</evidence>
<evidence type="ECO:0000256" key="2">
    <source>
        <dbReference type="ARBA" id="ARBA00009347"/>
    </source>
</evidence>
<dbReference type="Pfam" id="PF02771">
    <property type="entry name" value="Acyl-CoA_dh_N"/>
    <property type="match status" value="1"/>
</dbReference>
<feature type="domain" description="Acyl-CoA dehydrogenase/oxidase C-terminal" evidence="5">
    <location>
        <begin position="224"/>
        <end position="371"/>
    </location>
</feature>
<name>A0A494XJN8_9BURK</name>
<proteinExistence type="inferred from homology"/>
<organism evidence="8 9">
    <name type="scientific">Trinickia fusca</name>
    <dbReference type="NCBI Taxonomy" id="2419777"/>
    <lineage>
        <taxon>Bacteria</taxon>
        <taxon>Pseudomonadati</taxon>
        <taxon>Pseudomonadota</taxon>
        <taxon>Betaproteobacteria</taxon>
        <taxon>Burkholderiales</taxon>
        <taxon>Burkholderiaceae</taxon>
        <taxon>Trinickia</taxon>
    </lineage>
</organism>
<dbReference type="RefSeq" id="WP_121278162.1">
    <property type="nucleotide sequence ID" value="NZ_RBZV01000004.1"/>
</dbReference>
<dbReference type="AlphaFoldDB" id="A0A494XJN8"/>
<evidence type="ECO:0000256" key="3">
    <source>
        <dbReference type="ARBA" id="ARBA00022630"/>
    </source>
</evidence>
<gene>
    <name evidence="8" type="ORF">D7S89_13430</name>
</gene>
<dbReference type="InterPro" id="IPR009075">
    <property type="entry name" value="AcylCo_DH/oxidase_C"/>
</dbReference>
<dbReference type="CDD" id="cd00567">
    <property type="entry name" value="ACAD"/>
    <property type="match status" value="1"/>
</dbReference>
<dbReference type="InterPro" id="IPR009100">
    <property type="entry name" value="AcylCoA_DH/oxidase_NM_dom_sf"/>
</dbReference>
<dbReference type="GO" id="GO:0050660">
    <property type="term" value="F:flavin adenine dinucleotide binding"/>
    <property type="evidence" value="ECO:0007669"/>
    <property type="project" value="InterPro"/>
</dbReference>
<keyword evidence="9" id="KW-1185">Reference proteome</keyword>
<dbReference type="Pfam" id="PF00441">
    <property type="entry name" value="Acyl-CoA_dh_1"/>
    <property type="match status" value="1"/>
</dbReference>
<dbReference type="InterPro" id="IPR046373">
    <property type="entry name" value="Acyl-CoA_Oxase/DH_mid-dom_sf"/>
</dbReference>
<evidence type="ECO:0000259" key="7">
    <source>
        <dbReference type="Pfam" id="PF02771"/>
    </source>
</evidence>
<dbReference type="SUPFAM" id="SSF56645">
    <property type="entry name" value="Acyl-CoA dehydrogenase NM domain-like"/>
    <property type="match status" value="1"/>
</dbReference>
<comment type="caution">
    <text evidence="8">The sequence shown here is derived from an EMBL/GenBank/DDBJ whole genome shotgun (WGS) entry which is preliminary data.</text>
</comment>
<dbReference type="PANTHER" id="PTHR43884">
    <property type="entry name" value="ACYL-COA DEHYDROGENASE"/>
    <property type="match status" value="1"/>
</dbReference>
<dbReference type="InterPro" id="IPR036250">
    <property type="entry name" value="AcylCo_DH-like_C"/>
</dbReference>
<evidence type="ECO:0000259" key="5">
    <source>
        <dbReference type="Pfam" id="PF00441"/>
    </source>
</evidence>
<evidence type="ECO:0000313" key="9">
    <source>
        <dbReference type="Proteomes" id="UP000280434"/>
    </source>
</evidence>
<evidence type="ECO:0000313" key="8">
    <source>
        <dbReference type="EMBL" id="RKP48314.1"/>
    </source>
</evidence>
<dbReference type="Pfam" id="PF02770">
    <property type="entry name" value="Acyl-CoA_dh_M"/>
    <property type="match status" value="1"/>
</dbReference>
<evidence type="ECO:0000259" key="6">
    <source>
        <dbReference type="Pfam" id="PF02770"/>
    </source>
</evidence>
<feature type="domain" description="Acyl-CoA dehydrogenase/oxidase N-terminal" evidence="7">
    <location>
        <begin position="19"/>
        <end position="114"/>
    </location>
</feature>
<keyword evidence="4" id="KW-0274">FAD</keyword>
<comment type="cofactor">
    <cofactor evidence="1">
        <name>FAD</name>
        <dbReference type="ChEBI" id="CHEBI:57692"/>
    </cofactor>
</comment>
<dbReference type="Gene3D" id="1.20.140.10">
    <property type="entry name" value="Butyryl-CoA Dehydrogenase, subunit A, domain 3"/>
    <property type="match status" value="1"/>
</dbReference>
<sequence length="392" mass="41992">MDFALTDRQQELARRYRDIGAHHARLDARDGFDWNAWHTITDAGLWQLAVPTALGGAGGTWADFTAAFEALVGTLRSIGFAMAVANQATLIHALLAHGSRGQQANVLPRLLNGEPGATAISERGTGTEIRALQTALTNDEQDFRLNGHKYNVSLAPHAALVLVASRYDDGPRSATALVLLDTALRGVSRSVPQATLGVHDLPIGELEFDDVPIDAGSLLGTPREGLKTLMHIASMNRAYFGLLCAASIHPFLADALAYAGTRSILDVSIDTHQHVQRRLVDVRIRAERSRWMALAALGQLLDDHPAALENCSIAKLTAAQDLTQSAIDLLALHGSNGYRSGMLSAFAADALAMISAGGTEEMHRRNIFAQMQRRPDAAAKSAAPVRREAAPA</sequence>
<feature type="domain" description="Acyl-CoA oxidase/dehydrogenase middle" evidence="6">
    <location>
        <begin position="117"/>
        <end position="211"/>
    </location>
</feature>
<dbReference type="Gene3D" id="1.10.540.10">
    <property type="entry name" value="Acyl-CoA dehydrogenase/oxidase, N-terminal domain"/>
    <property type="match status" value="1"/>
</dbReference>